<feature type="domain" description="C2" evidence="3">
    <location>
        <begin position="79"/>
        <end position="208"/>
    </location>
</feature>
<evidence type="ECO:0000256" key="1">
    <source>
        <dbReference type="ARBA" id="ARBA00004300"/>
    </source>
</evidence>
<dbReference type="EMBL" id="JAOPGA020001506">
    <property type="protein sequence ID" value="KAL0489032.1"/>
    <property type="molecule type" value="Genomic_DNA"/>
</dbReference>
<evidence type="ECO:0000313" key="4">
    <source>
        <dbReference type="EMBL" id="KAL0489032.1"/>
    </source>
</evidence>
<dbReference type="PANTHER" id="PTHR46436">
    <property type="entry name" value="CENTROSOMAL PROTEIN OF 76 KDA"/>
    <property type="match status" value="1"/>
</dbReference>
<dbReference type="Pfam" id="PF24652">
    <property type="entry name" value="CEP76_C"/>
    <property type="match status" value="1"/>
</dbReference>
<dbReference type="Proteomes" id="UP001431209">
    <property type="component" value="Unassembled WGS sequence"/>
</dbReference>
<dbReference type="SUPFAM" id="SSF49562">
    <property type="entry name" value="C2 domain (Calcium/lipid-binding domain, CaLB)"/>
    <property type="match status" value="1"/>
</dbReference>
<dbReference type="InterPro" id="IPR056288">
    <property type="entry name" value="CEP76_C"/>
</dbReference>
<sequence length="615" mass="70370">MRSELTQERVNELKRLIDNQLRSKDVYSQIRSVLSTFLNENQDVDQTSEEHVLQSLRDRGVLEQIVSSLNTRGDKALVQNSFNPATIMASSKTAKRFLHVKLLGGKAFLDFDEKNKYDKLFACLQFHNHRYKTTIQHCTSTPQFDDDFLIPLDHPQLVDSSDVNLLQLNEQIHIIVLKQDDEGRCSYVGGNTLEWRKVFKKGVIILSVELGGGIDIKIPKGIIDVRLELLPRPSPIPENEIVTQLNIEREREAHADREFYKYSKQWYEEFKQIRESHGARLVKLYAEMETGVTRAVTAFVNPLRAERLISSPAEASRFVSLIGFEQNSSALNSSKEVWWSLHTFLSKSKGDIEDHSLLLCSLLLGFKMDAYVCVGTDNKGAKLWVMTRDDQNITFWNSAAGSRHAQNSDTHQYKSIGCVFNHEAFYANIQRTDSISDCSFDLENEQMWKGMSRMKLSLVKRANLISLCPSTFNAAQIEMNCESQLRRLFEDYRKDLSLGSTWDNNMSYLLSTALYAYETSAISQIASSSLLSDFNQMIKNDVPEGHTFKGFPIQLNHCASKRIFSACLRHRSFVEIIECTGDKVRFGLRCKVVVYPEEVMAVWIMVAVKFRSIKN</sequence>
<organism evidence="4 5">
    <name type="scientific">Acrasis kona</name>
    <dbReference type="NCBI Taxonomy" id="1008807"/>
    <lineage>
        <taxon>Eukaryota</taxon>
        <taxon>Discoba</taxon>
        <taxon>Heterolobosea</taxon>
        <taxon>Tetramitia</taxon>
        <taxon>Eutetramitia</taxon>
        <taxon>Acrasidae</taxon>
        <taxon>Acrasis</taxon>
    </lineage>
</organism>
<dbReference type="PANTHER" id="PTHR46436:SF1">
    <property type="entry name" value="CENTROSOMAL PROTEIN OF 76 KDA"/>
    <property type="match status" value="1"/>
</dbReference>
<gene>
    <name evidence="4" type="ORF">AKO1_009071</name>
</gene>
<evidence type="ECO:0000313" key="5">
    <source>
        <dbReference type="Proteomes" id="UP001431209"/>
    </source>
</evidence>
<dbReference type="Gene3D" id="2.60.40.150">
    <property type="entry name" value="C2 domain"/>
    <property type="match status" value="1"/>
</dbReference>
<dbReference type="CDD" id="cd00030">
    <property type="entry name" value="C2"/>
    <property type="match status" value="1"/>
</dbReference>
<name>A0AAW2ZGK7_9EUKA</name>
<evidence type="ECO:0000256" key="2">
    <source>
        <dbReference type="ARBA" id="ARBA00022490"/>
    </source>
</evidence>
<comment type="caution">
    <text evidence="4">The sequence shown here is derived from an EMBL/GenBank/DDBJ whole genome shotgun (WGS) entry which is preliminary data.</text>
</comment>
<dbReference type="Pfam" id="PF24656">
    <property type="entry name" value="CEPT76_peptidase"/>
    <property type="match status" value="1"/>
</dbReference>
<dbReference type="InterPro" id="IPR028926">
    <property type="entry name" value="CEP76-C2"/>
</dbReference>
<reference evidence="4 5" key="1">
    <citation type="submission" date="2024-03" db="EMBL/GenBank/DDBJ databases">
        <title>The Acrasis kona genome and developmental transcriptomes reveal deep origins of eukaryotic multicellular pathways.</title>
        <authorList>
            <person name="Sheikh S."/>
            <person name="Fu C.-J."/>
            <person name="Brown M.W."/>
            <person name="Baldauf S.L."/>
        </authorList>
    </citation>
    <scope>NUCLEOTIDE SEQUENCE [LARGE SCALE GENOMIC DNA]</scope>
    <source>
        <strain evidence="4 5">ATCC MYA-3509</strain>
    </source>
</reference>
<dbReference type="InterPro" id="IPR035892">
    <property type="entry name" value="C2_domain_sf"/>
</dbReference>
<dbReference type="Pfam" id="PF15627">
    <property type="entry name" value="CEP76-C2"/>
    <property type="match status" value="1"/>
</dbReference>
<dbReference type="Pfam" id="PF24654">
    <property type="entry name" value="CEP76_N"/>
    <property type="match status" value="1"/>
</dbReference>
<proteinExistence type="predicted"/>
<dbReference type="GO" id="GO:0005813">
    <property type="term" value="C:centrosome"/>
    <property type="evidence" value="ECO:0007669"/>
    <property type="project" value="UniProtKB-SubCell"/>
</dbReference>
<keyword evidence="5" id="KW-1185">Reference proteome</keyword>
<comment type="subcellular location">
    <subcellularLocation>
        <location evidence="1">Cytoplasm</location>
        <location evidence="1">Cytoskeleton</location>
        <location evidence="1">Microtubule organizing center</location>
        <location evidence="1">Centrosome</location>
    </subcellularLocation>
</comment>
<dbReference type="InterPro" id="IPR056290">
    <property type="entry name" value="CEPT76/DRC7_peptidase-like_dom"/>
</dbReference>
<protein>
    <recommendedName>
        <fullName evidence="3">C2 domain-containing protein</fullName>
    </recommendedName>
</protein>
<keyword evidence="2" id="KW-0963">Cytoplasm</keyword>
<dbReference type="InterPro" id="IPR052299">
    <property type="entry name" value="CEP76"/>
</dbReference>
<accession>A0AAW2ZGK7</accession>
<dbReference type="PROSITE" id="PS50004">
    <property type="entry name" value="C2"/>
    <property type="match status" value="1"/>
</dbReference>
<dbReference type="AlphaFoldDB" id="A0AAW2ZGK7"/>
<dbReference type="InterPro" id="IPR000008">
    <property type="entry name" value="C2_dom"/>
</dbReference>
<dbReference type="InterPro" id="IPR056289">
    <property type="entry name" value="CEP76_N"/>
</dbReference>
<dbReference type="Gene3D" id="3.10.620.30">
    <property type="match status" value="1"/>
</dbReference>
<evidence type="ECO:0000259" key="3">
    <source>
        <dbReference type="PROSITE" id="PS50004"/>
    </source>
</evidence>